<dbReference type="InterPro" id="IPR039605">
    <property type="entry name" value="AHL"/>
</dbReference>
<evidence type="ECO:0000259" key="7">
    <source>
        <dbReference type="PROSITE" id="PS51742"/>
    </source>
</evidence>
<proteinExistence type="predicted"/>
<organism evidence="8 9">
    <name type="scientific">Crotalaria pallida</name>
    <name type="common">Smooth rattlebox</name>
    <name type="synonym">Crotalaria striata</name>
    <dbReference type="NCBI Taxonomy" id="3830"/>
    <lineage>
        <taxon>Eukaryota</taxon>
        <taxon>Viridiplantae</taxon>
        <taxon>Streptophyta</taxon>
        <taxon>Embryophyta</taxon>
        <taxon>Tracheophyta</taxon>
        <taxon>Spermatophyta</taxon>
        <taxon>Magnoliopsida</taxon>
        <taxon>eudicotyledons</taxon>
        <taxon>Gunneridae</taxon>
        <taxon>Pentapetalae</taxon>
        <taxon>rosids</taxon>
        <taxon>fabids</taxon>
        <taxon>Fabales</taxon>
        <taxon>Fabaceae</taxon>
        <taxon>Papilionoideae</taxon>
        <taxon>50 kb inversion clade</taxon>
        <taxon>genistoids sensu lato</taxon>
        <taxon>core genistoids</taxon>
        <taxon>Crotalarieae</taxon>
        <taxon>Crotalaria</taxon>
    </lineage>
</organism>
<dbReference type="Gene3D" id="3.30.1330.80">
    <property type="entry name" value="Hypothetical protein, similar to alpha- acetolactate decarboxylase, domain 2"/>
    <property type="match status" value="1"/>
</dbReference>
<dbReference type="PROSITE" id="PS51742">
    <property type="entry name" value="PPC"/>
    <property type="match status" value="1"/>
</dbReference>
<dbReference type="SUPFAM" id="SSF117856">
    <property type="entry name" value="AF0104/ALDC/Ptd012-like"/>
    <property type="match status" value="1"/>
</dbReference>
<comment type="domain">
    <text evidence="5">The PPC domain mediates interactions between AHL proteins.</text>
</comment>
<evidence type="ECO:0000313" key="9">
    <source>
        <dbReference type="Proteomes" id="UP001372338"/>
    </source>
</evidence>
<dbReference type="GO" id="GO:0003680">
    <property type="term" value="F:minor groove of adenine-thymine-rich DNA binding"/>
    <property type="evidence" value="ECO:0007669"/>
    <property type="project" value="UniProtKB-UniRule"/>
</dbReference>
<keyword evidence="3 5" id="KW-0804">Transcription</keyword>
<evidence type="ECO:0000256" key="3">
    <source>
        <dbReference type="ARBA" id="ARBA00023163"/>
    </source>
</evidence>
<dbReference type="Pfam" id="PF03479">
    <property type="entry name" value="PCC"/>
    <property type="match status" value="1"/>
</dbReference>
<comment type="caution">
    <text evidence="8">The sequence shown here is derived from an EMBL/GenBank/DDBJ whole genome shotgun (WGS) entry which is preliminary data.</text>
</comment>
<keyword evidence="9" id="KW-1185">Reference proteome</keyword>
<evidence type="ECO:0000256" key="1">
    <source>
        <dbReference type="ARBA" id="ARBA00023015"/>
    </source>
</evidence>
<dbReference type="EMBL" id="JAYWIO010000004">
    <property type="protein sequence ID" value="KAK7267887.1"/>
    <property type="molecule type" value="Genomic_DNA"/>
</dbReference>
<keyword evidence="2 5" id="KW-0238">DNA-binding</keyword>
<dbReference type="PANTHER" id="PTHR31500:SF56">
    <property type="entry name" value="AT-HOOK MOTIF NUCLEAR-LOCALIZED PROTEIN"/>
    <property type="match status" value="1"/>
</dbReference>
<feature type="compositionally biased region" description="Polar residues" evidence="6">
    <location>
        <begin position="146"/>
        <end position="175"/>
    </location>
</feature>
<feature type="region of interest" description="Disordered" evidence="6">
    <location>
        <begin position="146"/>
        <end position="195"/>
    </location>
</feature>
<keyword evidence="4 5" id="KW-0539">Nucleus</keyword>
<dbReference type="InterPro" id="IPR005175">
    <property type="entry name" value="PPC_dom"/>
</dbReference>
<evidence type="ECO:0000256" key="6">
    <source>
        <dbReference type="SAM" id="MobiDB-lite"/>
    </source>
</evidence>
<evidence type="ECO:0000256" key="2">
    <source>
        <dbReference type="ARBA" id="ARBA00023125"/>
    </source>
</evidence>
<evidence type="ECO:0000256" key="4">
    <source>
        <dbReference type="ARBA" id="ARBA00023242"/>
    </source>
</evidence>
<comment type="function">
    <text evidence="5">Transcription factor that specifically binds AT-rich DNA sequences related to the nuclear matrix attachment regions (MARs).</text>
</comment>
<gene>
    <name evidence="8" type="ORF">RIF29_20567</name>
</gene>
<evidence type="ECO:0000313" key="8">
    <source>
        <dbReference type="EMBL" id="KAK7267887.1"/>
    </source>
</evidence>
<name>A0AAN9F1B6_CROPI</name>
<dbReference type="Proteomes" id="UP001372338">
    <property type="component" value="Unassembled WGS sequence"/>
</dbReference>
<dbReference type="PANTHER" id="PTHR31500">
    <property type="entry name" value="AT-HOOK MOTIF NUCLEAR-LOCALIZED PROTEIN 9"/>
    <property type="match status" value="1"/>
</dbReference>
<dbReference type="GO" id="GO:0005634">
    <property type="term" value="C:nucleus"/>
    <property type="evidence" value="ECO:0007669"/>
    <property type="project" value="UniProtKB-SubCell"/>
</dbReference>
<reference evidence="8 9" key="1">
    <citation type="submission" date="2024-01" db="EMBL/GenBank/DDBJ databases">
        <title>The genomes of 5 underutilized Papilionoideae crops provide insights into root nodulation and disease resistanc.</title>
        <authorList>
            <person name="Yuan L."/>
        </authorList>
    </citation>
    <scope>NUCLEOTIDE SEQUENCE [LARGE SCALE GENOMIC DNA]</scope>
    <source>
        <strain evidence="8">ZHUSHIDOU_FW_LH</strain>
        <tissue evidence="8">Leaf</tissue>
    </source>
</reference>
<accession>A0AAN9F1B6</accession>
<dbReference type="CDD" id="cd11378">
    <property type="entry name" value="DUF296"/>
    <property type="match status" value="1"/>
</dbReference>
<evidence type="ECO:0000256" key="5">
    <source>
        <dbReference type="RuleBase" id="RU367031"/>
    </source>
</evidence>
<comment type="subcellular location">
    <subcellularLocation>
        <location evidence="5">Nucleus</location>
    </subcellularLocation>
</comment>
<keyword evidence="1 5" id="KW-0805">Transcription regulation</keyword>
<sequence length="195" mass="20704">MVNTCLAMSFSVNIAFSAVSNSNLPTHLSEGRFEILSLSGSFMVSESSDIRSRSGGLSVTLSGPDGRVIGGAVAGLLTAAGPIQIVMASFTPNGYKTQKKKQHREHMVASPLSSAPDAVTTARPISQANPNLDGENFPITMSQFPKQNQRESVSVSTIGDTQNLDATPNIAASWNDSEEYSDQRISPDINISLED</sequence>
<feature type="domain" description="PPC" evidence="7">
    <location>
        <begin position="1"/>
        <end position="115"/>
    </location>
</feature>
<dbReference type="AlphaFoldDB" id="A0AAN9F1B6"/>
<protein>
    <recommendedName>
        <fullName evidence="5">AT-hook motif nuclear-localized protein</fullName>
    </recommendedName>
</protein>